<evidence type="ECO:0000256" key="1">
    <source>
        <dbReference type="SAM" id="MobiDB-lite"/>
    </source>
</evidence>
<gene>
    <name evidence="3" type="ORF">J5Y06_11620</name>
</gene>
<proteinExistence type="predicted"/>
<dbReference type="Proteomes" id="UP000666240">
    <property type="component" value="Unassembled WGS sequence"/>
</dbReference>
<evidence type="ECO:0000313" key="4">
    <source>
        <dbReference type="Proteomes" id="UP000666240"/>
    </source>
</evidence>
<dbReference type="RefSeq" id="WP_209335324.1">
    <property type="nucleotide sequence ID" value="NZ_JAGIYY010000003.1"/>
</dbReference>
<feature type="region of interest" description="Disordered" evidence="1">
    <location>
        <begin position="84"/>
        <end position="154"/>
    </location>
</feature>
<feature type="chain" id="PRO_5035166156" evidence="2">
    <location>
        <begin position="38"/>
        <end position="568"/>
    </location>
</feature>
<feature type="signal peptide" evidence="2">
    <location>
        <begin position="1"/>
        <end position="37"/>
    </location>
</feature>
<dbReference type="Pfam" id="PF10082">
    <property type="entry name" value="BBP2_2"/>
    <property type="match status" value="1"/>
</dbReference>
<keyword evidence="2" id="KW-0732">Signal</keyword>
<keyword evidence="4" id="KW-1185">Reference proteome</keyword>
<comment type="caution">
    <text evidence="3">The sequence shown here is derived from an EMBL/GenBank/DDBJ whole genome shotgun (WGS) entry which is preliminary data.</text>
</comment>
<organism evidence="3 4">
    <name type="scientific">Tianweitania sediminis</name>
    <dbReference type="NCBI Taxonomy" id="1502156"/>
    <lineage>
        <taxon>Bacteria</taxon>
        <taxon>Pseudomonadati</taxon>
        <taxon>Pseudomonadota</taxon>
        <taxon>Alphaproteobacteria</taxon>
        <taxon>Hyphomicrobiales</taxon>
        <taxon>Phyllobacteriaceae</taxon>
        <taxon>Tianweitania</taxon>
    </lineage>
</organism>
<feature type="compositionally biased region" description="Low complexity" evidence="1">
    <location>
        <begin position="113"/>
        <end position="129"/>
    </location>
</feature>
<reference evidence="3" key="1">
    <citation type="submission" date="2021-03" db="EMBL/GenBank/DDBJ databases">
        <title>Genome sequencing and assembly of Tianweitania sediminis.</title>
        <authorList>
            <person name="Chhetri G."/>
        </authorList>
    </citation>
    <scope>NUCLEOTIDE SEQUENCE</scope>
    <source>
        <strain evidence="3">Z8</strain>
    </source>
</reference>
<accession>A0A8J7RNX9</accession>
<sequence length="568" mass="61308">MAHRRDNHLQRNSGLRVFRLASGTAAALLLMAQPSLAQTSGLRTAADNEEAPSGSALQALAAAPVYEPVSEGALPREPRASFDIISDSPSLFDPEQADPFSDRLPRPATPTNQRQRAAEAPTAADPAQPSGRRQLRAGGSVADARASSDDVTGTIDSLPAQAQARLDADALLEDTNQRTPAIEARRRTFEETPFAPVGLRAGKFLLFPTLEQGLVYTSNASSSADGKPALLSESTLRLSGTSDWSRHSAALSGYATYRKSLDGEETEDYYGGLDAALRLDLANDYALDLRGNYLITPESATSPVVIEGTLDEPIRQTMEASAGLSRSFGQLRLSGTGRVEREIYGDADLSTGGTLSQKDRNSTLAAFVLRTGWELSPVLIPFVEGEIGKRFYDNEADAAGYQRTSLRTGLRAGLEFDFTEKLQGEFAAGWLGEEFDDDRLQRLSGATFSADLTWSPLRGTTVAINADTTVEGSTTPGDSGSIFYSAGLTATRELRANLTGTASLGLGWRDYKNIDGRDLIWNGETTLTYWFNRYAGITARGRYEQVSSNLPFRDTDTASIYLGLKLQR</sequence>
<protein>
    <submittedName>
        <fullName evidence="3">Outer membrane beta-barrel protein</fullName>
    </submittedName>
</protein>
<evidence type="ECO:0000256" key="2">
    <source>
        <dbReference type="SAM" id="SignalP"/>
    </source>
</evidence>
<dbReference type="AlphaFoldDB" id="A0A8J7RNX9"/>
<dbReference type="EMBL" id="JAGIYY010000003">
    <property type="protein sequence ID" value="MBP0439299.1"/>
    <property type="molecule type" value="Genomic_DNA"/>
</dbReference>
<name>A0A8J7RNX9_9HYPH</name>
<dbReference type="InterPro" id="IPR018759">
    <property type="entry name" value="BBP2_2"/>
</dbReference>
<evidence type="ECO:0000313" key="3">
    <source>
        <dbReference type="EMBL" id="MBP0439299.1"/>
    </source>
</evidence>